<organism evidence="2 3">
    <name type="scientific">Methylobacterium hispanicum</name>
    <dbReference type="NCBI Taxonomy" id="270350"/>
    <lineage>
        <taxon>Bacteria</taxon>
        <taxon>Pseudomonadati</taxon>
        <taxon>Pseudomonadota</taxon>
        <taxon>Alphaproteobacteria</taxon>
        <taxon>Hyphomicrobiales</taxon>
        <taxon>Methylobacteriaceae</taxon>
        <taxon>Methylobacterium</taxon>
    </lineage>
</organism>
<proteinExistence type="predicted"/>
<reference evidence="2" key="2">
    <citation type="submission" date="2021-08" db="EMBL/GenBank/DDBJ databases">
        <authorList>
            <person name="Tani A."/>
            <person name="Ola A."/>
            <person name="Ogura Y."/>
            <person name="Katsura K."/>
            <person name="Hayashi T."/>
        </authorList>
    </citation>
    <scope>NUCLEOTIDE SEQUENCE</scope>
    <source>
        <strain evidence="2">DSM 16372</strain>
    </source>
</reference>
<accession>A0AAV4ZIL9</accession>
<evidence type="ECO:0000313" key="3">
    <source>
        <dbReference type="Proteomes" id="UP001055247"/>
    </source>
</evidence>
<reference evidence="2" key="1">
    <citation type="journal article" date="2016" name="Front. Microbiol.">
        <title>Genome Sequence of the Piezophilic, Mesophilic Sulfate-Reducing Bacterium Desulfovibrio indicus J2T.</title>
        <authorList>
            <person name="Cao J."/>
            <person name="Maignien L."/>
            <person name="Shao Z."/>
            <person name="Alain K."/>
            <person name="Jebbar M."/>
        </authorList>
    </citation>
    <scope>NUCLEOTIDE SEQUENCE</scope>
    <source>
        <strain evidence="2">DSM 16372</strain>
    </source>
</reference>
<sequence>MRTQTLSVLPASGTTLIDGALPADAHDVAAVRLKSPGMAAAFTPAPAPGAAPSAAPQGVEPTIEPAPDFVPRPTRM</sequence>
<comment type="caution">
    <text evidence="2">The sequence shown here is derived from an EMBL/GenBank/DDBJ whole genome shotgun (WGS) entry which is preliminary data.</text>
</comment>
<dbReference type="EMBL" id="BPQO01000004">
    <property type="protein sequence ID" value="GJD87660.1"/>
    <property type="molecule type" value="Genomic_DNA"/>
</dbReference>
<feature type="compositionally biased region" description="Low complexity" evidence="1">
    <location>
        <begin position="44"/>
        <end position="56"/>
    </location>
</feature>
<feature type="region of interest" description="Disordered" evidence="1">
    <location>
        <begin position="44"/>
        <end position="76"/>
    </location>
</feature>
<evidence type="ECO:0000256" key="1">
    <source>
        <dbReference type="SAM" id="MobiDB-lite"/>
    </source>
</evidence>
<gene>
    <name evidence="2" type="ORF">BHAOGJBA_1165</name>
</gene>
<name>A0AAV4ZIL9_9HYPH</name>
<dbReference type="AlphaFoldDB" id="A0AAV4ZIL9"/>
<protein>
    <submittedName>
        <fullName evidence="2">Uncharacterized protein</fullName>
    </submittedName>
</protein>
<dbReference type="RefSeq" id="WP_238229657.1">
    <property type="nucleotide sequence ID" value="NZ_BPQO01000004.1"/>
</dbReference>
<keyword evidence="3" id="KW-1185">Reference proteome</keyword>
<evidence type="ECO:0000313" key="2">
    <source>
        <dbReference type="EMBL" id="GJD87660.1"/>
    </source>
</evidence>
<dbReference type="Proteomes" id="UP001055247">
    <property type="component" value="Unassembled WGS sequence"/>
</dbReference>